<accession>A0A537JQG0</accession>
<dbReference type="InterPro" id="IPR039424">
    <property type="entry name" value="SBP_5"/>
</dbReference>
<dbReference type="Gene3D" id="3.90.76.10">
    <property type="entry name" value="Dipeptide-binding Protein, Domain 1"/>
    <property type="match status" value="1"/>
</dbReference>
<dbReference type="AlphaFoldDB" id="A0A537JQG0"/>
<sequence length="538" mass="59149">MGRVTRREVIAAAGAWIGAAGLAAGGVLRPAAGAPGGGGTLVYGLGFDLDDTMDPQVTDFDSTIRVTRNVCEPLVWEPTPGHFAPALAESWDVSPDAKVYTFRLRKGVRFHDGTPFGAEAVKFTMDRVVAPETKAGQSHDQLGPYDHTEIVDDSTVKIVMKDGYAPLLTNLNGYLGIVSPAAVRKMGLADFARHPVGTGPFMVKEWVAKDHITLVRNPAYAWGSSLFKHQGPPYLDQVMFKIIPEGSVRAGTLKTGETQYIDDLDPLEYAGLRNDPRFVVIERGQPGSGFVLLLNVTSKGPIGTLAVRRAIAFAVDREGLNKSVFHGLNKVAWSPLMRPTFGYDPSTERIYSFDPAKARQILDEAGWKAGGDGIRERGGQKLVVDFPIIGRPRDKAMAESVQASLRDVGIDLKVTPLERGAFRALVRQNRYDVNFMWFSYGDPDVLRTIFHSANVEAFNRGRYQVPDVDKMLEEAAATINLNRRAALYSRIQQRVLRDAVVVPLVDTITYNAKRAEIQGDMIDALASYVWLYDVQVKK</sequence>
<dbReference type="Proteomes" id="UP000318093">
    <property type="component" value="Unassembled WGS sequence"/>
</dbReference>
<dbReference type="InterPro" id="IPR000914">
    <property type="entry name" value="SBP_5_dom"/>
</dbReference>
<keyword evidence="3" id="KW-0732">Signal</keyword>
<dbReference type="CDD" id="cd08492">
    <property type="entry name" value="PBP2_NikA_DppA_OppA_like_15"/>
    <property type="match status" value="1"/>
</dbReference>
<dbReference type="PANTHER" id="PTHR30290:SF9">
    <property type="entry name" value="OLIGOPEPTIDE-BINDING PROTEIN APPA"/>
    <property type="match status" value="1"/>
</dbReference>
<dbReference type="GO" id="GO:0042597">
    <property type="term" value="C:periplasmic space"/>
    <property type="evidence" value="ECO:0007669"/>
    <property type="project" value="UniProtKB-ARBA"/>
</dbReference>
<evidence type="ECO:0000313" key="5">
    <source>
        <dbReference type="EMBL" id="TMI85416.1"/>
    </source>
</evidence>
<evidence type="ECO:0000256" key="1">
    <source>
        <dbReference type="ARBA" id="ARBA00005695"/>
    </source>
</evidence>
<dbReference type="GO" id="GO:1904680">
    <property type="term" value="F:peptide transmembrane transporter activity"/>
    <property type="evidence" value="ECO:0007669"/>
    <property type="project" value="TreeGrafter"/>
</dbReference>
<reference evidence="5 6" key="1">
    <citation type="journal article" date="2019" name="Nat. Microbiol.">
        <title>Mediterranean grassland soil C-N compound turnover is dependent on rainfall and depth, and is mediated by genomically divergent microorganisms.</title>
        <authorList>
            <person name="Diamond S."/>
            <person name="Andeer P.F."/>
            <person name="Li Z."/>
            <person name="Crits-Christoph A."/>
            <person name="Burstein D."/>
            <person name="Anantharaman K."/>
            <person name="Lane K.R."/>
            <person name="Thomas B.C."/>
            <person name="Pan C."/>
            <person name="Northen T.R."/>
            <person name="Banfield J.F."/>
        </authorList>
    </citation>
    <scope>NUCLEOTIDE SEQUENCE [LARGE SCALE GENOMIC DNA]</scope>
    <source>
        <strain evidence="5">NP_6</strain>
    </source>
</reference>
<comment type="similarity">
    <text evidence="1">Belongs to the bacterial solute-binding protein 5 family.</text>
</comment>
<dbReference type="Pfam" id="PF00496">
    <property type="entry name" value="SBP_bac_5"/>
    <property type="match status" value="1"/>
</dbReference>
<dbReference type="Gene3D" id="3.40.190.10">
    <property type="entry name" value="Periplasmic binding protein-like II"/>
    <property type="match status" value="1"/>
</dbReference>
<dbReference type="PIRSF" id="PIRSF002741">
    <property type="entry name" value="MppA"/>
    <property type="match status" value="1"/>
</dbReference>
<dbReference type="InterPro" id="IPR006311">
    <property type="entry name" value="TAT_signal"/>
</dbReference>
<evidence type="ECO:0000256" key="2">
    <source>
        <dbReference type="ARBA" id="ARBA00022448"/>
    </source>
</evidence>
<dbReference type="PROSITE" id="PS51318">
    <property type="entry name" value="TAT"/>
    <property type="match status" value="1"/>
</dbReference>
<organism evidence="5 6">
    <name type="scientific">Candidatus Segetimicrobium genomatis</name>
    <dbReference type="NCBI Taxonomy" id="2569760"/>
    <lineage>
        <taxon>Bacteria</taxon>
        <taxon>Bacillati</taxon>
        <taxon>Candidatus Sysuimicrobiota</taxon>
        <taxon>Candidatus Sysuimicrobiia</taxon>
        <taxon>Candidatus Sysuimicrobiales</taxon>
        <taxon>Candidatus Segetimicrobiaceae</taxon>
        <taxon>Candidatus Segetimicrobium</taxon>
    </lineage>
</organism>
<protein>
    <submittedName>
        <fullName evidence="5">ABC transporter substrate-binding protein</fullName>
    </submittedName>
</protein>
<gene>
    <name evidence="5" type="ORF">E6H03_00440</name>
</gene>
<evidence type="ECO:0000259" key="4">
    <source>
        <dbReference type="Pfam" id="PF00496"/>
    </source>
</evidence>
<dbReference type="PANTHER" id="PTHR30290">
    <property type="entry name" value="PERIPLASMIC BINDING COMPONENT OF ABC TRANSPORTER"/>
    <property type="match status" value="1"/>
</dbReference>
<evidence type="ECO:0000313" key="6">
    <source>
        <dbReference type="Proteomes" id="UP000318093"/>
    </source>
</evidence>
<comment type="caution">
    <text evidence="5">The sequence shown here is derived from an EMBL/GenBank/DDBJ whole genome shotgun (WGS) entry which is preliminary data.</text>
</comment>
<name>A0A537JQG0_9BACT</name>
<proteinExistence type="inferred from homology"/>
<dbReference type="SUPFAM" id="SSF53850">
    <property type="entry name" value="Periplasmic binding protein-like II"/>
    <property type="match status" value="1"/>
</dbReference>
<feature type="domain" description="Solute-binding protein family 5" evidence="4">
    <location>
        <begin position="83"/>
        <end position="445"/>
    </location>
</feature>
<dbReference type="GO" id="GO:0015833">
    <property type="term" value="P:peptide transport"/>
    <property type="evidence" value="ECO:0007669"/>
    <property type="project" value="TreeGrafter"/>
</dbReference>
<keyword evidence="2" id="KW-0813">Transport</keyword>
<evidence type="ECO:0000256" key="3">
    <source>
        <dbReference type="ARBA" id="ARBA00022729"/>
    </source>
</evidence>
<dbReference type="InterPro" id="IPR030678">
    <property type="entry name" value="Peptide/Ni-bd"/>
</dbReference>
<dbReference type="Gene3D" id="3.10.105.10">
    <property type="entry name" value="Dipeptide-binding Protein, Domain 3"/>
    <property type="match status" value="1"/>
</dbReference>
<dbReference type="EMBL" id="VBAN01000011">
    <property type="protein sequence ID" value="TMI85416.1"/>
    <property type="molecule type" value="Genomic_DNA"/>
</dbReference>
<dbReference type="GO" id="GO:0043190">
    <property type="term" value="C:ATP-binding cassette (ABC) transporter complex"/>
    <property type="evidence" value="ECO:0007669"/>
    <property type="project" value="InterPro"/>
</dbReference>